<protein>
    <recommendedName>
        <fullName evidence="3">F-box domain-containing protein</fullName>
    </recommendedName>
</protein>
<evidence type="ECO:0008006" key="3">
    <source>
        <dbReference type="Google" id="ProtNLM"/>
    </source>
</evidence>
<reference evidence="1 2" key="1">
    <citation type="journal article" date="2019" name="New Phytol.">
        <title>Comparative genomics reveals unique wood-decay strategies and fruiting body development in the Schizophyllaceae.</title>
        <authorList>
            <person name="Almasi E."/>
            <person name="Sahu N."/>
            <person name="Krizsan K."/>
            <person name="Balint B."/>
            <person name="Kovacs G.M."/>
            <person name="Kiss B."/>
            <person name="Cseklye J."/>
            <person name="Drula E."/>
            <person name="Henrissat B."/>
            <person name="Nagy I."/>
            <person name="Chovatia M."/>
            <person name="Adam C."/>
            <person name="LaButti K."/>
            <person name="Lipzen A."/>
            <person name="Riley R."/>
            <person name="Grigoriev I.V."/>
            <person name="Nagy L.G."/>
        </authorList>
    </citation>
    <scope>NUCLEOTIDE SEQUENCE [LARGE SCALE GENOMIC DNA]</scope>
    <source>
        <strain evidence="1 2">NL-1724</strain>
    </source>
</reference>
<keyword evidence="2" id="KW-1185">Reference proteome</keyword>
<organism evidence="1 2">
    <name type="scientific">Schizophyllum amplum</name>
    <dbReference type="NCBI Taxonomy" id="97359"/>
    <lineage>
        <taxon>Eukaryota</taxon>
        <taxon>Fungi</taxon>
        <taxon>Dikarya</taxon>
        <taxon>Basidiomycota</taxon>
        <taxon>Agaricomycotina</taxon>
        <taxon>Agaricomycetes</taxon>
        <taxon>Agaricomycetidae</taxon>
        <taxon>Agaricales</taxon>
        <taxon>Schizophyllaceae</taxon>
        <taxon>Schizophyllum</taxon>
    </lineage>
</organism>
<accession>A0A550CDI3</accession>
<dbReference type="EMBL" id="VDMD01000011">
    <property type="protein sequence ID" value="TRM62870.1"/>
    <property type="molecule type" value="Genomic_DNA"/>
</dbReference>
<sequence length="263" mass="29360">MTLEIQEFDYADLCAIGSCTSLRTLVMDIVDDAPYWESDRMAAHLISLDALHELMLIDHGHVVCKAIAAPNLAVLSMSYGMHTPEYELSPAYFAQCIRLMLQRTPGRSGHPLQAMTMDASTFFANDDDYRDFLSVLLCAPSLKYLELQYMDAYYSDDLDDEPSRSIIRSLILRTDSSDLPVVPMLEHLKIDLCGAYGTKHAELLREIALSRWADDGGGPKICLTLQAMCRDACSCATRGSWQSELEAHGILICRMGCTDLPEF</sequence>
<dbReference type="AlphaFoldDB" id="A0A550CDI3"/>
<evidence type="ECO:0000313" key="2">
    <source>
        <dbReference type="Proteomes" id="UP000320762"/>
    </source>
</evidence>
<comment type="caution">
    <text evidence="1">The sequence shown here is derived from an EMBL/GenBank/DDBJ whole genome shotgun (WGS) entry which is preliminary data.</text>
</comment>
<proteinExistence type="predicted"/>
<dbReference type="Proteomes" id="UP000320762">
    <property type="component" value="Unassembled WGS sequence"/>
</dbReference>
<gene>
    <name evidence="1" type="ORF">BD626DRAFT_496842</name>
</gene>
<evidence type="ECO:0000313" key="1">
    <source>
        <dbReference type="EMBL" id="TRM62870.1"/>
    </source>
</evidence>
<name>A0A550CDI3_9AGAR</name>